<comment type="caution">
    <text evidence="3">The sequence shown here is derived from an EMBL/GenBank/DDBJ whole genome shotgun (WGS) entry which is preliminary data.</text>
</comment>
<feature type="compositionally biased region" description="Basic and acidic residues" evidence="1">
    <location>
        <begin position="265"/>
        <end position="278"/>
    </location>
</feature>
<gene>
    <name evidence="3" type="ORF">PIB30_103425</name>
</gene>
<dbReference type="Pfam" id="PF04091">
    <property type="entry name" value="Sec15_C"/>
    <property type="match status" value="1"/>
</dbReference>
<evidence type="ECO:0000256" key="1">
    <source>
        <dbReference type="SAM" id="MobiDB-lite"/>
    </source>
</evidence>
<reference evidence="3 4" key="1">
    <citation type="journal article" date="2023" name="Plants (Basel)">
        <title>Bridging the Gap: Combining Genomics and Transcriptomics Approaches to Understand Stylosanthes scabra, an Orphan Legume from the Brazilian Caatinga.</title>
        <authorList>
            <person name="Ferreira-Neto J.R.C."/>
            <person name="da Silva M.D."/>
            <person name="Binneck E."/>
            <person name="de Melo N.F."/>
            <person name="da Silva R.H."/>
            <person name="de Melo A.L.T.M."/>
            <person name="Pandolfi V."/>
            <person name="Bustamante F.O."/>
            <person name="Brasileiro-Vidal A.C."/>
            <person name="Benko-Iseppon A.M."/>
        </authorList>
    </citation>
    <scope>NUCLEOTIDE SEQUENCE [LARGE SCALE GENOMIC DNA]</scope>
    <source>
        <tissue evidence="3">Leaves</tissue>
    </source>
</reference>
<name>A0ABU6WZN7_9FABA</name>
<feature type="region of interest" description="Disordered" evidence="1">
    <location>
        <begin position="242"/>
        <end position="278"/>
    </location>
</feature>
<feature type="domain" description="Exocyst complex subunit EXOC6/Sec15 C-terminal" evidence="2">
    <location>
        <begin position="428"/>
        <end position="495"/>
    </location>
</feature>
<dbReference type="PANTHER" id="PTHR12702">
    <property type="entry name" value="SEC15"/>
    <property type="match status" value="1"/>
</dbReference>
<sequence length="600" mass="68330">MNNSSTIDSKSKGNSDSENLDHIPVYETIPIFGGENGYWWILCVWKFWNSRDVPEAQRLQEAHHGLFCKALQWYWLWRFRNPTATWDTFEVAFLQCYQPEFIPVLPEIDQNEISDLDLQCVEVATMAEADLTSTNIKVSKGEMNTDSDMDFGIDEHSDGEEQTDHTVNDGDSWVHNGNEEGSGDVDGARSNAEVGASAETETKNATPLICYATPLNHLLSWRLYFHGIVTVLPCTQWKNGETATAPPPLVSSNDTGNNGSGGVRSDNRRREEQSAREVEGTTQILQNFELRGCELHNQERDDVNSITNAWRGKEDRGKLYYCENWKLRLTLNFQVSSMTPSLESHKKLFEQIVGFFVVEDRVFKTGSGLILKLEVEKLWDIPVSKLSSVLEDQFSRVWNANHLLIIKDYVNLLGVTGQKYGYPIDELLDVLMSKHRDKYHKLLLSNYEKQIPEALASFKFEWMLINKKYEYSMNMHSFHIQSSDSVPTFPHVALFFYAAEEEVERGSTSVEPEAGCDAITIETNLYVKQLIDFKEQLCHAPLITIGNHPFWRVCKVLGIDIACDTIAWAVELIEHGSNNDLVSPIKFWDPEAYLVAVART</sequence>
<dbReference type="PANTHER" id="PTHR12702:SF1">
    <property type="entry name" value="EXOCYST COMPLEX COMPONENT SEC15B"/>
    <property type="match status" value="1"/>
</dbReference>
<organism evidence="3 4">
    <name type="scientific">Stylosanthes scabra</name>
    <dbReference type="NCBI Taxonomy" id="79078"/>
    <lineage>
        <taxon>Eukaryota</taxon>
        <taxon>Viridiplantae</taxon>
        <taxon>Streptophyta</taxon>
        <taxon>Embryophyta</taxon>
        <taxon>Tracheophyta</taxon>
        <taxon>Spermatophyta</taxon>
        <taxon>Magnoliopsida</taxon>
        <taxon>eudicotyledons</taxon>
        <taxon>Gunneridae</taxon>
        <taxon>Pentapetalae</taxon>
        <taxon>rosids</taxon>
        <taxon>fabids</taxon>
        <taxon>Fabales</taxon>
        <taxon>Fabaceae</taxon>
        <taxon>Papilionoideae</taxon>
        <taxon>50 kb inversion clade</taxon>
        <taxon>dalbergioids sensu lato</taxon>
        <taxon>Dalbergieae</taxon>
        <taxon>Pterocarpus clade</taxon>
        <taxon>Stylosanthes</taxon>
    </lineage>
</organism>
<feature type="region of interest" description="Disordered" evidence="1">
    <location>
        <begin position="152"/>
        <end position="201"/>
    </location>
</feature>
<evidence type="ECO:0000313" key="4">
    <source>
        <dbReference type="Proteomes" id="UP001341840"/>
    </source>
</evidence>
<dbReference type="InterPro" id="IPR007225">
    <property type="entry name" value="EXOC6/Sec15"/>
</dbReference>
<evidence type="ECO:0000259" key="2">
    <source>
        <dbReference type="Pfam" id="PF04091"/>
    </source>
</evidence>
<proteinExistence type="predicted"/>
<accession>A0ABU6WZN7</accession>
<feature type="compositionally biased region" description="Acidic residues" evidence="1">
    <location>
        <begin position="152"/>
        <end position="161"/>
    </location>
</feature>
<evidence type="ECO:0000313" key="3">
    <source>
        <dbReference type="EMBL" id="MED6190198.1"/>
    </source>
</evidence>
<dbReference type="Proteomes" id="UP001341840">
    <property type="component" value="Unassembled WGS sequence"/>
</dbReference>
<dbReference type="InterPro" id="IPR046361">
    <property type="entry name" value="EXOC6/Sec15_C"/>
</dbReference>
<protein>
    <recommendedName>
        <fullName evidence="2">Exocyst complex subunit EXOC6/Sec15 C-terminal domain-containing protein</fullName>
    </recommendedName>
</protein>
<dbReference type="EMBL" id="JASCZI010184602">
    <property type="protein sequence ID" value="MED6190198.1"/>
    <property type="molecule type" value="Genomic_DNA"/>
</dbReference>
<keyword evidence="4" id="KW-1185">Reference proteome</keyword>